<sequence>MIQKAHKKADKGFNDIVAQLYQQEFKTQEKAKYEHIKQAKEKALEEQRREAINHARERDREKSIIQNDTDSQDTDNSKAGLQIEEPAQQTTSSVIGSDWSQVSPEIAANYMSSKTGVSASKWLDVIYKESSGNPYVENELSCWGLLQIMQSVHGQVSNLSPQDYLDKAVSIYQGSGGTAWETW</sequence>
<evidence type="ECO:0000256" key="1">
    <source>
        <dbReference type="SAM" id="MobiDB-lite"/>
    </source>
</evidence>
<evidence type="ECO:0000313" key="3">
    <source>
        <dbReference type="Proteomes" id="UP000256759"/>
    </source>
</evidence>
<dbReference type="SUPFAM" id="SSF53955">
    <property type="entry name" value="Lysozyme-like"/>
    <property type="match status" value="1"/>
</dbReference>
<evidence type="ECO:0000313" key="2">
    <source>
        <dbReference type="EMBL" id="ASZ71171.1"/>
    </source>
</evidence>
<name>A0A343JNU8_9CAUD</name>
<feature type="compositionally biased region" description="Polar residues" evidence="1">
    <location>
        <begin position="87"/>
        <end position="96"/>
    </location>
</feature>
<reference evidence="2 3" key="1">
    <citation type="submission" date="2017-07" db="EMBL/GenBank/DDBJ databases">
        <title>Comparative genome analysis of lactococcal phages belonging to the virulent 936 group.</title>
        <authorList>
            <person name="Oliveira J."/>
        </authorList>
    </citation>
    <scope>NUCLEOTIDE SEQUENCE [LARGE SCALE GENOMIC DNA]</scope>
</reference>
<dbReference type="Proteomes" id="UP000256759">
    <property type="component" value="Segment"/>
</dbReference>
<dbReference type="EMBL" id="MF448556">
    <property type="protein sequence ID" value="ASZ71171.1"/>
    <property type="molecule type" value="Genomic_DNA"/>
</dbReference>
<evidence type="ECO:0008006" key="4">
    <source>
        <dbReference type="Google" id="ProtNLM"/>
    </source>
</evidence>
<feature type="region of interest" description="Disordered" evidence="1">
    <location>
        <begin position="40"/>
        <end position="96"/>
    </location>
</feature>
<organism evidence="2 3">
    <name type="scientific">Lactococcus phage 30804</name>
    <dbReference type="NCBI Taxonomy" id="2029660"/>
    <lineage>
        <taxon>Viruses</taxon>
        <taxon>Duplodnaviria</taxon>
        <taxon>Heunggongvirae</taxon>
        <taxon>Uroviricota</taxon>
        <taxon>Caudoviricetes</taxon>
        <taxon>Skunavirus</taxon>
        <taxon>Skunavirus sv30804</taxon>
    </lineage>
</organism>
<feature type="compositionally biased region" description="Basic and acidic residues" evidence="1">
    <location>
        <begin position="40"/>
        <end position="63"/>
    </location>
</feature>
<protein>
    <recommendedName>
        <fullName evidence="4">Transglycosylase SLT domain-containing protein</fullName>
    </recommendedName>
</protein>
<dbReference type="InterPro" id="IPR023346">
    <property type="entry name" value="Lysozyme-like_dom_sf"/>
</dbReference>
<gene>
    <name evidence="2" type="ORF">30804_23</name>
</gene>
<accession>A0A343JNU8</accession>
<keyword evidence="3" id="KW-1185">Reference proteome</keyword>
<proteinExistence type="predicted"/>
<dbReference type="Gene3D" id="1.10.530.10">
    <property type="match status" value="1"/>
</dbReference>